<evidence type="ECO:0008006" key="4">
    <source>
        <dbReference type="Google" id="ProtNLM"/>
    </source>
</evidence>
<evidence type="ECO:0000313" key="2">
    <source>
        <dbReference type="EMBL" id="KAJ7075157.1"/>
    </source>
</evidence>
<feature type="chain" id="PRO_5042217416" description="Secreted protein" evidence="1">
    <location>
        <begin position="20"/>
        <end position="95"/>
    </location>
</feature>
<dbReference type="EMBL" id="JARJCN010000102">
    <property type="protein sequence ID" value="KAJ7075157.1"/>
    <property type="molecule type" value="Genomic_DNA"/>
</dbReference>
<dbReference type="Proteomes" id="UP001222325">
    <property type="component" value="Unassembled WGS sequence"/>
</dbReference>
<keyword evidence="3" id="KW-1185">Reference proteome</keyword>
<evidence type="ECO:0000256" key="1">
    <source>
        <dbReference type="SAM" id="SignalP"/>
    </source>
</evidence>
<dbReference type="AlphaFoldDB" id="A0AAD6TNW2"/>
<comment type="caution">
    <text evidence="2">The sequence shown here is derived from an EMBL/GenBank/DDBJ whole genome shotgun (WGS) entry which is preliminary data.</text>
</comment>
<gene>
    <name evidence="2" type="ORF">B0H15DRAFT_867685</name>
</gene>
<sequence>MTRLFLLLPLLSTLAPVRARASARALCSCLSRHLLVRSSRTFISSRLPSARSRRDSEADYRIDRGKVVLRLARSRGCIRTLHVGRMRHRSRRPQL</sequence>
<organism evidence="2 3">
    <name type="scientific">Mycena belliarum</name>
    <dbReference type="NCBI Taxonomy" id="1033014"/>
    <lineage>
        <taxon>Eukaryota</taxon>
        <taxon>Fungi</taxon>
        <taxon>Dikarya</taxon>
        <taxon>Basidiomycota</taxon>
        <taxon>Agaricomycotina</taxon>
        <taxon>Agaricomycetes</taxon>
        <taxon>Agaricomycetidae</taxon>
        <taxon>Agaricales</taxon>
        <taxon>Marasmiineae</taxon>
        <taxon>Mycenaceae</taxon>
        <taxon>Mycena</taxon>
    </lineage>
</organism>
<keyword evidence="1" id="KW-0732">Signal</keyword>
<proteinExistence type="predicted"/>
<accession>A0AAD6TNW2</accession>
<evidence type="ECO:0000313" key="3">
    <source>
        <dbReference type="Proteomes" id="UP001222325"/>
    </source>
</evidence>
<feature type="signal peptide" evidence="1">
    <location>
        <begin position="1"/>
        <end position="19"/>
    </location>
</feature>
<reference evidence="2" key="1">
    <citation type="submission" date="2023-03" db="EMBL/GenBank/DDBJ databases">
        <title>Massive genome expansion in bonnet fungi (Mycena s.s.) driven by repeated elements and novel gene families across ecological guilds.</title>
        <authorList>
            <consortium name="Lawrence Berkeley National Laboratory"/>
            <person name="Harder C.B."/>
            <person name="Miyauchi S."/>
            <person name="Viragh M."/>
            <person name="Kuo A."/>
            <person name="Thoen E."/>
            <person name="Andreopoulos B."/>
            <person name="Lu D."/>
            <person name="Skrede I."/>
            <person name="Drula E."/>
            <person name="Henrissat B."/>
            <person name="Morin E."/>
            <person name="Kohler A."/>
            <person name="Barry K."/>
            <person name="LaButti K."/>
            <person name="Morin E."/>
            <person name="Salamov A."/>
            <person name="Lipzen A."/>
            <person name="Mereny Z."/>
            <person name="Hegedus B."/>
            <person name="Baldrian P."/>
            <person name="Stursova M."/>
            <person name="Weitz H."/>
            <person name="Taylor A."/>
            <person name="Grigoriev I.V."/>
            <person name="Nagy L.G."/>
            <person name="Martin F."/>
            <person name="Kauserud H."/>
        </authorList>
    </citation>
    <scope>NUCLEOTIDE SEQUENCE</scope>
    <source>
        <strain evidence="2">CBHHK173m</strain>
    </source>
</reference>
<name>A0AAD6TNW2_9AGAR</name>
<protein>
    <recommendedName>
        <fullName evidence="4">Secreted protein</fullName>
    </recommendedName>
</protein>